<feature type="compositionally biased region" description="Polar residues" evidence="1">
    <location>
        <begin position="308"/>
        <end position="317"/>
    </location>
</feature>
<dbReference type="Proteomes" id="UP000076871">
    <property type="component" value="Unassembled WGS sequence"/>
</dbReference>
<feature type="compositionally biased region" description="Low complexity" evidence="1">
    <location>
        <begin position="294"/>
        <end position="306"/>
    </location>
</feature>
<dbReference type="GO" id="GO:0030896">
    <property type="term" value="C:checkpoint clamp complex"/>
    <property type="evidence" value="ECO:0007669"/>
    <property type="project" value="InterPro"/>
</dbReference>
<proteinExistence type="predicted"/>
<name>A0A165GC22_9APHY</name>
<dbReference type="InParanoid" id="A0A165GC22"/>
<dbReference type="FunCoup" id="A0A165GC22">
    <property type="interactions" value="364"/>
</dbReference>
<evidence type="ECO:0000256" key="1">
    <source>
        <dbReference type="SAM" id="MobiDB-lite"/>
    </source>
</evidence>
<dbReference type="Gene3D" id="3.70.10.10">
    <property type="match status" value="1"/>
</dbReference>
<dbReference type="PANTHER" id="PTHR15237:SF0">
    <property type="entry name" value="CELL CYCLE CHECKPOINT CONTROL PROTEIN"/>
    <property type="match status" value="1"/>
</dbReference>
<feature type="compositionally biased region" description="Low complexity" evidence="1">
    <location>
        <begin position="399"/>
        <end position="412"/>
    </location>
</feature>
<sequence length="537" mass="58586">MQATLDVTSLKQLTRALTCISRYGEDLVVYATPDTFALSITNSSKSAYCRFKYGKQFFSRYKVGGQASGEDADEVPSVMGQLIAKNLLYILKHRTVEKSVDKCELSITDGDRDAGGPDDEDTLESRLTVRLHCKHGVVKTHRLLLLTPTTPLLAPSIPDPTFQSRLAVGPRAMRDMIEHFPFVKGPKSDPQLIWNFGETDVEVKSIEASIDSKGRAQLATELTISAEEFDNYEIYEVPTTIAFHLREFNATIAFAEASSLALEISFTDPAEPIFIHLDGDVSEMLFVIATTQARGETGPRTGRRGTSVMASTPNAQPRGQKRPREDDTAPSVTTSRSGSGSREGTIVPSRPSRATQSSNSGPVYPEGSMPPPASIPRPASFPPPASVLSPELMPPPSFPRFQAASAASASPQHEPLFLPSSQPYEEELIRPGMSQVSHTPLSRTQEPLFLPGTQLSQADQYTIRSSGLGIENMTAEEFADMLEGEGEEVDFGDGKGEDKLSGQDDEGEREGSLNIYEEMQATQVEAGTRTFRPLFED</sequence>
<evidence type="ECO:0000313" key="3">
    <source>
        <dbReference type="Proteomes" id="UP000076871"/>
    </source>
</evidence>
<dbReference type="GO" id="GO:0000076">
    <property type="term" value="P:DNA replication checkpoint signaling"/>
    <property type="evidence" value="ECO:0007669"/>
    <property type="project" value="TreeGrafter"/>
</dbReference>
<feature type="region of interest" description="Disordered" evidence="1">
    <location>
        <begin position="482"/>
        <end position="511"/>
    </location>
</feature>
<feature type="compositionally biased region" description="Basic and acidic residues" evidence="1">
    <location>
        <begin position="492"/>
        <end position="502"/>
    </location>
</feature>
<dbReference type="OrthoDB" id="60092at2759"/>
<feature type="compositionally biased region" description="Acidic residues" evidence="1">
    <location>
        <begin position="482"/>
        <end position="491"/>
    </location>
</feature>
<feature type="compositionally biased region" description="Polar residues" evidence="1">
    <location>
        <begin position="352"/>
        <end position="361"/>
    </location>
</feature>
<dbReference type="InterPro" id="IPR007268">
    <property type="entry name" value="Rad9/Ddc1"/>
</dbReference>
<dbReference type="RefSeq" id="XP_040767877.1">
    <property type="nucleotide sequence ID" value="XM_040908181.1"/>
</dbReference>
<gene>
    <name evidence="2" type="ORF">LAESUDRAFT_722303</name>
</gene>
<dbReference type="SUPFAM" id="SSF55979">
    <property type="entry name" value="DNA clamp"/>
    <property type="match status" value="1"/>
</dbReference>
<dbReference type="InterPro" id="IPR046938">
    <property type="entry name" value="DNA_clamp_sf"/>
</dbReference>
<dbReference type="GO" id="GO:0031573">
    <property type="term" value="P:mitotic intra-S DNA damage checkpoint signaling"/>
    <property type="evidence" value="ECO:0007669"/>
    <property type="project" value="TreeGrafter"/>
</dbReference>
<dbReference type="GO" id="GO:0071479">
    <property type="term" value="P:cellular response to ionizing radiation"/>
    <property type="evidence" value="ECO:0007669"/>
    <property type="project" value="TreeGrafter"/>
</dbReference>
<dbReference type="Pfam" id="PF04139">
    <property type="entry name" value="Rad9"/>
    <property type="match status" value="1"/>
</dbReference>
<organism evidence="2 3">
    <name type="scientific">Laetiporus sulphureus 93-53</name>
    <dbReference type="NCBI Taxonomy" id="1314785"/>
    <lineage>
        <taxon>Eukaryota</taxon>
        <taxon>Fungi</taxon>
        <taxon>Dikarya</taxon>
        <taxon>Basidiomycota</taxon>
        <taxon>Agaricomycotina</taxon>
        <taxon>Agaricomycetes</taxon>
        <taxon>Polyporales</taxon>
        <taxon>Laetiporus</taxon>
    </lineage>
</organism>
<dbReference type="PANTHER" id="PTHR15237">
    <property type="entry name" value="DNA REPAIR PROTEIN RAD9"/>
    <property type="match status" value="1"/>
</dbReference>
<protein>
    <recommendedName>
        <fullName evidence="4">Rad9-domain-containing protein</fullName>
    </recommendedName>
</protein>
<dbReference type="GeneID" id="63825210"/>
<dbReference type="EMBL" id="KV427610">
    <property type="protein sequence ID" value="KZT10137.1"/>
    <property type="molecule type" value="Genomic_DNA"/>
</dbReference>
<dbReference type="STRING" id="1314785.A0A165GC22"/>
<evidence type="ECO:0008006" key="4">
    <source>
        <dbReference type="Google" id="ProtNLM"/>
    </source>
</evidence>
<keyword evidence="3" id="KW-1185">Reference proteome</keyword>
<feature type="compositionally biased region" description="Pro residues" evidence="1">
    <location>
        <begin position="368"/>
        <end position="385"/>
    </location>
</feature>
<feature type="region of interest" description="Disordered" evidence="1">
    <location>
        <begin position="293"/>
        <end position="446"/>
    </location>
</feature>
<accession>A0A165GC22</accession>
<dbReference type="AlphaFoldDB" id="A0A165GC22"/>
<reference evidence="2 3" key="1">
    <citation type="journal article" date="2016" name="Mol. Biol. Evol.">
        <title>Comparative Genomics of Early-Diverging Mushroom-Forming Fungi Provides Insights into the Origins of Lignocellulose Decay Capabilities.</title>
        <authorList>
            <person name="Nagy L.G."/>
            <person name="Riley R."/>
            <person name="Tritt A."/>
            <person name="Adam C."/>
            <person name="Daum C."/>
            <person name="Floudas D."/>
            <person name="Sun H."/>
            <person name="Yadav J.S."/>
            <person name="Pangilinan J."/>
            <person name="Larsson K.H."/>
            <person name="Matsuura K."/>
            <person name="Barry K."/>
            <person name="Labutti K."/>
            <person name="Kuo R."/>
            <person name="Ohm R.A."/>
            <person name="Bhattacharya S.S."/>
            <person name="Shirouzu T."/>
            <person name="Yoshinaga Y."/>
            <person name="Martin F.M."/>
            <person name="Grigoriev I.V."/>
            <person name="Hibbett D.S."/>
        </authorList>
    </citation>
    <scope>NUCLEOTIDE SEQUENCE [LARGE SCALE GENOMIC DNA]</scope>
    <source>
        <strain evidence="2 3">93-53</strain>
    </source>
</reference>
<evidence type="ECO:0000313" key="2">
    <source>
        <dbReference type="EMBL" id="KZT10137.1"/>
    </source>
</evidence>
<feature type="compositionally biased region" description="Low complexity" evidence="1">
    <location>
        <begin position="331"/>
        <end position="345"/>
    </location>
</feature>
<feature type="compositionally biased region" description="Polar residues" evidence="1">
    <location>
        <begin position="434"/>
        <end position="445"/>
    </location>
</feature>
<dbReference type="GO" id="GO:0006281">
    <property type="term" value="P:DNA repair"/>
    <property type="evidence" value="ECO:0007669"/>
    <property type="project" value="TreeGrafter"/>
</dbReference>